<organism evidence="1 2">
    <name type="scientific">Choiromyces venosus 120613-1</name>
    <dbReference type="NCBI Taxonomy" id="1336337"/>
    <lineage>
        <taxon>Eukaryota</taxon>
        <taxon>Fungi</taxon>
        <taxon>Dikarya</taxon>
        <taxon>Ascomycota</taxon>
        <taxon>Pezizomycotina</taxon>
        <taxon>Pezizomycetes</taxon>
        <taxon>Pezizales</taxon>
        <taxon>Tuberaceae</taxon>
        <taxon>Choiromyces</taxon>
    </lineage>
</organism>
<evidence type="ECO:0000313" key="2">
    <source>
        <dbReference type="Proteomes" id="UP000276215"/>
    </source>
</evidence>
<dbReference type="STRING" id="1336337.A0A3N4JWK7"/>
<name>A0A3N4JWK7_9PEZI</name>
<dbReference type="OrthoDB" id="5415741at2759"/>
<gene>
    <name evidence="1" type="ORF">L873DRAFT_1803578</name>
</gene>
<feature type="non-terminal residue" evidence="1">
    <location>
        <position position="82"/>
    </location>
</feature>
<accession>A0A3N4JWK7</accession>
<dbReference type="Gene3D" id="3.30.420.10">
    <property type="entry name" value="Ribonuclease H-like superfamily/Ribonuclease H"/>
    <property type="match status" value="1"/>
</dbReference>
<evidence type="ECO:0008006" key="3">
    <source>
        <dbReference type="Google" id="ProtNLM"/>
    </source>
</evidence>
<protein>
    <recommendedName>
        <fullName evidence="3">Transposase Tc1-like domain-containing protein</fullName>
    </recommendedName>
</protein>
<reference evidence="1 2" key="1">
    <citation type="journal article" date="2018" name="Nat. Ecol. Evol.">
        <title>Pezizomycetes genomes reveal the molecular basis of ectomycorrhizal truffle lifestyle.</title>
        <authorList>
            <person name="Murat C."/>
            <person name="Payen T."/>
            <person name="Noel B."/>
            <person name="Kuo A."/>
            <person name="Morin E."/>
            <person name="Chen J."/>
            <person name="Kohler A."/>
            <person name="Krizsan K."/>
            <person name="Balestrini R."/>
            <person name="Da Silva C."/>
            <person name="Montanini B."/>
            <person name="Hainaut M."/>
            <person name="Levati E."/>
            <person name="Barry K.W."/>
            <person name="Belfiori B."/>
            <person name="Cichocki N."/>
            <person name="Clum A."/>
            <person name="Dockter R.B."/>
            <person name="Fauchery L."/>
            <person name="Guy J."/>
            <person name="Iotti M."/>
            <person name="Le Tacon F."/>
            <person name="Lindquist E.A."/>
            <person name="Lipzen A."/>
            <person name="Malagnac F."/>
            <person name="Mello A."/>
            <person name="Molinier V."/>
            <person name="Miyauchi S."/>
            <person name="Poulain J."/>
            <person name="Riccioni C."/>
            <person name="Rubini A."/>
            <person name="Sitrit Y."/>
            <person name="Splivallo R."/>
            <person name="Traeger S."/>
            <person name="Wang M."/>
            <person name="Zifcakova L."/>
            <person name="Wipf D."/>
            <person name="Zambonelli A."/>
            <person name="Paolocci F."/>
            <person name="Nowrousian M."/>
            <person name="Ottonello S."/>
            <person name="Baldrian P."/>
            <person name="Spatafora J.W."/>
            <person name="Henrissat B."/>
            <person name="Nagy L.G."/>
            <person name="Aury J.M."/>
            <person name="Wincker P."/>
            <person name="Grigoriev I.V."/>
            <person name="Bonfante P."/>
            <person name="Martin F.M."/>
        </authorList>
    </citation>
    <scope>NUCLEOTIDE SEQUENCE [LARGE SCALE GENOMIC DNA]</scope>
    <source>
        <strain evidence="1 2">120613-1</strain>
    </source>
</reference>
<dbReference type="Proteomes" id="UP000276215">
    <property type="component" value="Unassembled WGS sequence"/>
</dbReference>
<dbReference type="AlphaFoldDB" id="A0A3N4JWK7"/>
<evidence type="ECO:0000313" key="1">
    <source>
        <dbReference type="EMBL" id="RPB01399.1"/>
    </source>
</evidence>
<proteinExistence type="predicted"/>
<sequence>MTRSDFRDRYVPGILLSTVDSVLREANVKKWLAKSRPKLKLEHVAKRLKWDTVYKDWTLEDFEGVIWSDECSMEKSKDPSQQ</sequence>
<keyword evidence="2" id="KW-1185">Reference proteome</keyword>
<dbReference type="EMBL" id="ML120373">
    <property type="protein sequence ID" value="RPB01399.1"/>
    <property type="molecule type" value="Genomic_DNA"/>
</dbReference>
<dbReference type="InterPro" id="IPR036397">
    <property type="entry name" value="RNaseH_sf"/>
</dbReference>
<dbReference type="GO" id="GO:0003676">
    <property type="term" value="F:nucleic acid binding"/>
    <property type="evidence" value="ECO:0007669"/>
    <property type="project" value="InterPro"/>
</dbReference>